<protein>
    <submittedName>
        <fullName evidence="6">Helix-turn-helix domain-containing protein</fullName>
    </submittedName>
</protein>
<evidence type="ECO:0000256" key="2">
    <source>
        <dbReference type="ARBA" id="ARBA00023125"/>
    </source>
</evidence>
<dbReference type="PANTHER" id="PTHR47894">
    <property type="entry name" value="HTH-TYPE TRANSCRIPTIONAL REGULATOR GADX"/>
    <property type="match status" value="1"/>
</dbReference>
<proteinExistence type="predicted"/>
<evidence type="ECO:0000313" key="6">
    <source>
        <dbReference type="EMBL" id="MFC5569034.1"/>
    </source>
</evidence>
<evidence type="ECO:0000259" key="5">
    <source>
        <dbReference type="PROSITE" id="PS01124"/>
    </source>
</evidence>
<dbReference type="SMART" id="SM00342">
    <property type="entry name" value="HTH_ARAC"/>
    <property type="match status" value="1"/>
</dbReference>
<dbReference type="SUPFAM" id="SSF46689">
    <property type="entry name" value="Homeodomain-like"/>
    <property type="match status" value="1"/>
</dbReference>
<dbReference type="Proteomes" id="UP001596036">
    <property type="component" value="Unassembled WGS sequence"/>
</dbReference>
<keyword evidence="7" id="KW-1185">Reference proteome</keyword>
<dbReference type="Pfam" id="PF12833">
    <property type="entry name" value="HTH_18"/>
    <property type="match status" value="1"/>
</dbReference>
<dbReference type="PRINTS" id="PR00032">
    <property type="entry name" value="HTHARAC"/>
</dbReference>
<dbReference type="InterPro" id="IPR009057">
    <property type="entry name" value="Homeodomain-like_sf"/>
</dbReference>
<dbReference type="InterPro" id="IPR020449">
    <property type="entry name" value="Tscrpt_reg_AraC-type_HTH"/>
</dbReference>
<evidence type="ECO:0000256" key="4">
    <source>
        <dbReference type="SAM" id="MobiDB-lite"/>
    </source>
</evidence>
<organism evidence="6 7">
    <name type="scientific">Lysobacter yangpyeongensis</name>
    <dbReference type="NCBI Taxonomy" id="346182"/>
    <lineage>
        <taxon>Bacteria</taxon>
        <taxon>Pseudomonadati</taxon>
        <taxon>Pseudomonadota</taxon>
        <taxon>Gammaproteobacteria</taxon>
        <taxon>Lysobacterales</taxon>
        <taxon>Lysobacteraceae</taxon>
        <taxon>Lysobacter</taxon>
    </lineage>
</organism>
<keyword evidence="2" id="KW-0238">DNA-binding</keyword>
<dbReference type="PROSITE" id="PS01124">
    <property type="entry name" value="HTH_ARAC_FAMILY_2"/>
    <property type="match status" value="1"/>
</dbReference>
<evidence type="ECO:0000256" key="1">
    <source>
        <dbReference type="ARBA" id="ARBA00023015"/>
    </source>
</evidence>
<comment type="caution">
    <text evidence="6">The sequence shown here is derived from an EMBL/GenBank/DDBJ whole genome shotgun (WGS) entry which is preliminary data.</text>
</comment>
<accession>A0ABW0SJB0</accession>
<name>A0ABW0SJB0_9GAMM</name>
<keyword evidence="1" id="KW-0805">Transcription regulation</keyword>
<feature type="region of interest" description="Disordered" evidence="4">
    <location>
        <begin position="332"/>
        <end position="356"/>
    </location>
</feature>
<keyword evidence="3" id="KW-0804">Transcription</keyword>
<evidence type="ECO:0000313" key="7">
    <source>
        <dbReference type="Proteomes" id="UP001596036"/>
    </source>
</evidence>
<dbReference type="InterPro" id="IPR018060">
    <property type="entry name" value="HTH_AraC"/>
</dbReference>
<dbReference type="Pfam" id="PF12625">
    <property type="entry name" value="Arabinose_bd"/>
    <property type="match status" value="1"/>
</dbReference>
<dbReference type="Gene3D" id="1.10.10.60">
    <property type="entry name" value="Homeodomain-like"/>
    <property type="match status" value="1"/>
</dbReference>
<feature type="domain" description="HTH araC/xylS-type" evidence="5">
    <location>
        <begin position="238"/>
        <end position="339"/>
    </location>
</feature>
<evidence type="ECO:0000256" key="3">
    <source>
        <dbReference type="ARBA" id="ARBA00023163"/>
    </source>
</evidence>
<dbReference type="InterPro" id="IPR032687">
    <property type="entry name" value="AraC-type_N"/>
</dbReference>
<gene>
    <name evidence="6" type="ORF">ACFPN1_03005</name>
</gene>
<sequence length="356" mass="40315">MNAARRVPARYLVLLRDWLNSQAVDTAAILRMAGIDAAKFDRRDATLDPPEMEAFIANARRLTGRSDLGFELGRLIKMTSHDLLGYGMLSCRNIDEVMRMVTRHYHLMTETFTMRYHRDPGGRGETVYTPTIAMPLETLRFYLETIAVAHDNQVRLMLGNAGGSYDVYVTMPAPAHVARYHALAPTRFHFEDRSPPGVRVVMGPAVLEHLLPFADVHLARDIDRRCGSLGQRPPATSREWVDYIRMTIRQAEGEAPTLECIASQNRVSSRTIDRHLRRENFSFREIVNQVRFERACELLQDSGATVAQIALRLGFSDSANFSRAFRRAVGVPPSAYRQKTTRKRNASSQDPFPPRG</sequence>
<dbReference type="EMBL" id="JBHSNM010000001">
    <property type="protein sequence ID" value="MFC5569034.1"/>
    <property type="molecule type" value="Genomic_DNA"/>
</dbReference>
<dbReference type="PANTHER" id="PTHR47894:SF1">
    <property type="entry name" value="HTH-TYPE TRANSCRIPTIONAL REGULATOR VQSM"/>
    <property type="match status" value="1"/>
</dbReference>
<dbReference type="RefSeq" id="WP_386752862.1">
    <property type="nucleotide sequence ID" value="NZ_JBHSNM010000001.1"/>
</dbReference>
<reference evidence="7" key="1">
    <citation type="journal article" date="2019" name="Int. J. Syst. Evol. Microbiol.">
        <title>The Global Catalogue of Microorganisms (GCM) 10K type strain sequencing project: providing services to taxonomists for standard genome sequencing and annotation.</title>
        <authorList>
            <consortium name="The Broad Institute Genomics Platform"/>
            <consortium name="The Broad Institute Genome Sequencing Center for Infectious Disease"/>
            <person name="Wu L."/>
            <person name="Ma J."/>
        </authorList>
    </citation>
    <scope>NUCLEOTIDE SEQUENCE [LARGE SCALE GENOMIC DNA]</scope>
    <source>
        <strain evidence="7">KACC 11407</strain>
    </source>
</reference>